<dbReference type="AlphaFoldDB" id="A0A0A9TZL5"/>
<name>A0A0A9TZL5_ARUDO</name>
<organism evidence="1">
    <name type="scientific">Arundo donax</name>
    <name type="common">Giant reed</name>
    <name type="synonym">Donax arundinaceus</name>
    <dbReference type="NCBI Taxonomy" id="35708"/>
    <lineage>
        <taxon>Eukaryota</taxon>
        <taxon>Viridiplantae</taxon>
        <taxon>Streptophyta</taxon>
        <taxon>Embryophyta</taxon>
        <taxon>Tracheophyta</taxon>
        <taxon>Spermatophyta</taxon>
        <taxon>Magnoliopsida</taxon>
        <taxon>Liliopsida</taxon>
        <taxon>Poales</taxon>
        <taxon>Poaceae</taxon>
        <taxon>PACMAD clade</taxon>
        <taxon>Arundinoideae</taxon>
        <taxon>Arundineae</taxon>
        <taxon>Arundo</taxon>
    </lineage>
</organism>
<evidence type="ECO:0000313" key="1">
    <source>
        <dbReference type="EMBL" id="JAD16392.1"/>
    </source>
</evidence>
<dbReference type="EMBL" id="GBRH01281503">
    <property type="protein sequence ID" value="JAD16392.1"/>
    <property type="molecule type" value="Transcribed_RNA"/>
</dbReference>
<reference evidence="1" key="2">
    <citation type="journal article" date="2015" name="Data Brief">
        <title>Shoot transcriptome of the giant reed, Arundo donax.</title>
        <authorList>
            <person name="Barrero R.A."/>
            <person name="Guerrero F.D."/>
            <person name="Moolhuijzen P."/>
            <person name="Goolsby J.A."/>
            <person name="Tidwell J."/>
            <person name="Bellgard S.E."/>
            <person name="Bellgard M.I."/>
        </authorList>
    </citation>
    <scope>NUCLEOTIDE SEQUENCE</scope>
    <source>
        <tissue evidence="1">Shoot tissue taken approximately 20 cm above the soil surface</tissue>
    </source>
</reference>
<reference evidence="1" key="1">
    <citation type="submission" date="2014-09" db="EMBL/GenBank/DDBJ databases">
        <authorList>
            <person name="Magalhaes I.L.F."/>
            <person name="Oliveira U."/>
            <person name="Santos F.R."/>
            <person name="Vidigal T.H.D.A."/>
            <person name="Brescovit A.D."/>
            <person name="Santos A.J."/>
        </authorList>
    </citation>
    <scope>NUCLEOTIDE SEQUENCE</scope>
    <source>
        <tissue evidence="1">Shoot tissue taken approximately 20 cm above the soil surface</tissue>
    </source>
</reference>
<sequence>MTTARKKAAGYLIIISHVCMTAIPLILDVRFLITRVTRQFQQPNK</sequence>
<proteinExistence type="predicted"/>
<accession>A0A0A9TZL5</accession>
<protein>
    <submittedName>
        <fullName evidence="1">Uncharacterized protein</fullName>
    </submittedName>
</protein>